<sequence>MRCLLRHGVVVLLSCFCALGNGQTEAPIVFDLSFRGPTISTCPGNVEDYRIDKSEITTYLIRQAFHLMALKSIFKNEFWRGNSTEAYWFVQCYDDKLPVACTVEARNLGFLFRRTGAFQFPKPHNRGYFIALLEFRVVTQYEESGIVQIVDVSKFHYALHAMSPHLRYNSGQLCANLLDGLKKAMLKVRCRLPTRSSNIS</sequence>
<evidence type="ECO:0000256" key="1">
    <source>
        <dbReference type="SAM" id="SignalP"/>
    </source>
</evidence>
<name>A0A068Y2E3_ECHMU</name>
<protein>
    <submittedName>
        <fullName evidence="2">Expressed protein</fullName>
    </submittedName>
</protein>
<evidence type="ECO:0000313" key="3">
    <source>
        <dbReference type="Proteomes" id="UP000017246"/>
    </source>
</evidence>
<gene>
    <name evidence="2" type="ORF">EmuJ_000335500</name>
</gene>
<reference evidence="2" key="1">
    <citation type="journal article" date="2013" name="Nature">
        <title>The genomes of four tapeworm species reveal adaptations to parasitism.</title>
        <authorList>
            <person name="Tsai I.J."/>
            <person name="Zarowiecki M."/>
            <person name="Holroyd N."/>
            <person name="Garciarrubio A."/>
            <person name="Sanchez-Flores A."/>
            <person name="Brooks K.L."/>
            <person name="Tracey A."/>
            <person name="Bobes R.J."/>
            <person name="Fragoso G."/>
            <person name="Sciutto E."/>
            <person name="Aslett M."/>
            <person name="Beasley H."/>
            <person name="Bennett H.M."/>
            <person name="Cai J."/>
            <person name="Camicia F."/>
            <person name="Clark R."/>
            <person name="Cucher M."/>
            <person name="De Silva N."/>
            <person name="Day T.A."/>
            <person name="Deplazes P."/>
            <person name="Estrada K."/>
            <person name="Fernandez C."/>
            <person name="Holland P.W."/>
            <person name="Hou J."/>
            <person name="Hu S."/>
            <person name="Huckvale T."/>
            <person name="Hung S.S."/>
            <person name="Kamenetzky L."/>
            <person name="Keane J.A."/>
            <person name="Kiss F."/>
            <person name="Koziol U."/>
            <person name="Lambert O."/>
            <person name="Liu K."/>
            <person name="Luo X."/>
            <person name="Luo Y."/>
            <person name="Macchiaroli N."/>
            <person name="Nichol S."/>
            <person name="Paps J."/>
            <person name="Parkinson J."/>
            <person name="Pouchkina-Stantcheva N."/>
            <person name="Riddiford N."/>
            <person name="Rosenzvit M."/>
            <person name="Salinas G."/>
            <person name="Wasmuth J.D."/>
            <person name="Zamanian M."/>
            <person name="Zheng Y."/>
            <person name="Cai X."/>
            <person name="Soberon X."/>
            <person name="Olson P.D."/>
            <person name="Laclette J.P."/>
            <person name="Brehm K."/>
            <person name="Berriman M."/>
            <person name="Garciarrubio A."/>
            <person name="Bobes R.J."/>
            <person name="Fragoso G."/>
            <person name="Sanchez-Flores A."/>
            <person name="Estrada K."/>
            <person name="Cevallos M.A."/>
            <person name="Morett E."/>
            <person name="Gonzalez V."/>
            <person name="Portillo T."/>
            <person name="Ochoa-Leyva A."/>
            <person name="Jose M.V."/>
            <person name="Sciutto E."/>
            <person name="Landa A."/>
            <person name="Jimenez L."/>
            <person name="Valdes V."/>
            <person name="Carrero J.C."/>
            <person name="Larralde C."/>
            <person name="Morales-Montor J."/>
            <person name="Limon-Lason J."/>
            <person name="Soberon X."/>
            <person name="Laclette J.P."/>
        </authorList>
    </citation>
    <scope>NUCLEOTIDE SEQUENCE [LARGE SCALE GENOMIC DNA]</scope>
</reference>
<dbReference type="Proteomes" id="UP000017246">
    <property type="component" value="Unassembled WGS sequence"/>
</dbReference>
<organism evidence="2 3">
    <name type="scientific">Echinococcus multilocularis</name>
    <name type="common">Fox tapeworm</name>
    <dbReference type="NCBI Taxonomy" id="6211"/>
    <lineage>
        <taxon>Eukaryota</taxon>
        <taxon>Metazoa</taxon>
        <taxon>Spiralia</taxon>
        <taxon>Lophotrochozoa</taxon>
        <taxon>Platyhelminthes</taxon>
        <taxon>Cestoda</taxon>
        <taxon>Eucestoda</taxon>
        <taxon>Cyclophyllidea</taxon>
        <taxon>Taeniidae</taxon>
        <taxon>Echinococcus</taxon>
    </lineage>
</organism>
<keyword evidence="3" id="KW-1185">Reference proteome</keyword>
<feature type="chain" id="PRO_5009741459" evidence="1">
    <location>
        <begin position="23"/>
        <end position="200"/>
    </location>
</feature>
<feature type="signal peptide" evidence="1">
    <location>
        <begin position="1"/>
        <end position="22"/>
    </location>
</feature>
<keyword evidence="1" id="KW-0732">Signal</keyword>
<evidence type="ECO:0000313" key="2">
    <source>
        <dbReference type="EMBL" id="CDS36272.1"/>
    </source>
</evidence>
<dbReference type="AlphaFoldDB" id="A0A068Y2E3"/>
<dbReference type="EMBL" id="LN902847">
    <property type="protein sequence ID" value="CDS36272.1"/>
    <property type="molecule type" value="Genomic_DNA"/>
</dbReference>
<proteinExistence type="predicted"/>
<accession>A0A068Y2E3</accession>
<reference evidence="2" key="2">
    <citation type="submission" date="2015-11" db="EMBL/GenBank/DDBJ databases">
        <authorList>
            <person name="Zhang Y."/>
            <person name="Guo Z."/>
        </authorList>
    </citation>
    <scope>NUCLEOTIDE SEQUENCE</scope>
</reference>